<feature type="coiled-coil region" evidence="1">
    <location>
        <begin position="153"/>
        <end position="236"/>
    </location>
</feature>
<organism evidence="3 4">
    <name type="scientific">Staphylotrichum tortipilum</name>
    <dbReference type="NCBI Taxonomy" id="2831512"/>
    <lineage>
        <taxon>Eukaryota</taxon>
        <taxon>Fungi</taxon>
        <taxon>Dikarya</taxon>
        <taxon>Ascomycota</taxon>
        <taxon>Pezizomycotina</taxon>
        <taxon>Sordariomycetes</taxon>
        <taxon>Sordariomycetidae</taxon>
        <taxon>Sordariales</taxon>
        <taxon>Chaetomiaceae</taxon>
        <taxon>Staphylotrichum</taxon>
    </lineage>
</organism>
<proteinExistence type="predicted"/>
<evidence type="ECO:0000256" key="2">
    <source>
        <dbReference type="SAM" id="MobiDB-lite"/>
    </source>
</evidence>
<accession>A0AAN6MEI9</accession>
<feature type="region of interest" description="Disordered" evidence="2">
    <location>
        <begin position="1"/>
        <end position="47"/>
    </location>
</feature>
<feature type="compositionally biased region" description="Basic and acidic residues" evidence="2">
    <location>
        <begin position="617"/>
        <end position="626"/>
    </location>
</feature>
<feature type="compositionally biased region" description="Basic and acidic residues" evidence="2">
    <location>
        <begin position="364"/>
        <end position="376"/>
    </location>
</feature>
<feature type="compositionally biased region" description="Low complexity" evidence="2">
    <location>
        <begin position="587"/>
        <end position="615"/>
    </location>
</feature>
<dbReference type="PANTHER" id="PTHR42041">
    <property type="entry name" value="DNA ENDONUCLEASE ACTIVATOR CTP1 C-TERMINAL DOMAIN-CONTAINING PROTEIN"/>
    <property type="match status" value="1"/>
</dbReference>
<feature type="compositionally biased region" description="Basic and acidic residues" evidence="2">
    <location>
        <begin position="254"/>
        <end position="263"/>
    </location>
</feature>
<keyword evidence="1" id="KW-0175">Coiled coil</keyword>
<protein>
    <submittedName>
        <fullName evidence="3">Uncharacterized protein</fullName>
    </submittedName>
</protein>
<feature type="coiled-coil region" evidence="1">
    <location>
        <begin position="65"/>
        <end position="99"/>
    </location>
</feature>
<comment type="caution">
    <text evidence="3">The sequence shown here is derived from an EMBL/GenBank/DDBJ whole genome shotgun (WGS) entry which is preliminary data.</text>
</comment>
<dbReference type="PANTHER" id="PTHR42041:SF1">
    <property type="entry name" value="DNA ENDONUCLEASE ACTIVATOR CTP1 C-TERMINAL DOMAIN-CONTAINING PROTEIN"/>
    <property type="match status" value="1"/>
</dbReference>
<feature type="region of interest" description="Disordered" evidence="2">
    <location>
        <begin position="318"/>
        <end position="376"/>
    </location>
</feature>
<gene>
    <name evidence="3" type="ORF">C8A05DRAFT_37025</name>
</gene>
<dbReference type="EMBL" id="MU855796">
    <property type="protein sequence ID" value="KAK3899356.1"/>
    <property type="molecule type" value="Genomic_DNA"/>
</dbReference>
<name>A0AAN6MEI9_9PEZI</name>
<evidence type="ECO:0000313" key="3">
    <source>
        <dbReference type="EMBL" id="KAK3899356.1"/>
    </source>
</evidence>
<evidence type="ECO:0000256" key="1">
    <source>
        <dbReference type="SAM" id="Coils"/>
    </source>
</evidence>
<reference evidence="3" key="1">
    <citation type="journal article" date="2023" name="Mol. Phylogenet. Evol.">
        <title>Genome-scale phylogeny and comparative genomics of the fungal order Sordariales.</title>
        <authorList>
            <person name="Hensen N."/>
            <person name="Bonometti L."/>
            <person name="Westerberg I."/>
            <person name="Brannstrom I.O."/>
            <person name="Guillou S."/>
            <person name="Cros-Aarteil S."/>
            <person name="Calhoun S."/>
            <person name="Haridas S."/>
            <person name="Kuo A."/>
            <person name="Mondo S."/>
            <person name="Pangilinan J."/>
            <person name="Riley R."/>
            <person name="LaButti K."/>
            <person name="Andreopoulos B."/>
            <person name="Lipzen A."/>
            <person name="Chen C."/>
            <person name="Yan M."/>
            <person name="Daum C."/>
            <person name="Ng V."/>
            <person name="Clum A."/>
            <person name="Steindorff A."/>
            <person name="Ohm R.A."/>
            <person name="Martin F."/>
            <person name="Silar P."/>
            <person name="Natvig D.O."/>
            <person name="Lalanne C."/>
            <person name="Gautier V."/>
            <person name="Ament-Velasquez S.L."/>
            <person name="Kruys A."/>
            <person name="Hutchinson M.I."/>
            <person name="Powell A.J."/>
            <person name="Barry K."/>
            <person name="Miller A.N."/>
            <person name="Grigoriev I.V."/>
            <person name="Debuchy R."/>
            <person name="Gladieux P."/>
            <person name="Hiltunen Thoren M."/>
            <person name="Johannesson H."/>
        </authorList>
    </citation>
    <scope>NUCLEOTIDE SEQUENCE</scope>
    <source>
        <strain evidence="3">CBS 103.79</strain>
    </source>
</reference>
<feature type="compositionally biased region" description="Polar residues" evidence="2">
    <location>
        <begin position="413"/>
        <end position="424"/>
    </location>
</feature>
<reference evidence="3" key="2">
    <citation type="submission" date="2023-05" db="EMBL/GenBank/DDBJ databases">
        <authorList>
            <consortium name="Lawrence Berkeley National Laboratory"/>
            <person name="Steindorff A."/>
            <person name="Hensen N."/>
            <person name="Bonometti L."/>
            <person name="Westerberg I."/>
            <person name="Brannstrom I.O."/>
            <person name="Guillou S."/>
            <person name="Cros-Aarteil S."/>
            <person name="Calhoun S."/>
            <person name="Haridas S."/>
            <person name="Kuo A."/>
            <person name="Mondo S."/>
            <person name="Pangilinan J."/>
            <person name="Riley R."/>
            <person name="Labutti K."/>
            <person name="Andreopoulos B."/>
            <person name="Lipzen A."/>
            <person name="Chen C."/>
            <person name="Yanf M."/>
            <person name="Daum C."/>
            <person name="Ng V."/>
            <person name="Clum A."/>
            <person name="Ohm R."/>
            <person name="Martin F."/>
            <person name="Silar P."/>
            <person name="Natvig D."/>
            <person name="Lalanne C."/>
            <person name="Gautier V."/>
            <person name="Ament-Velasquez S.L."/>
            <person name="Kruys A."/>
            <person name="Hutchinson M.I."/>
            <person name="Powell A.J."/>
            <person name="Barry K."/>
            <person name="Miller A.N."/>
            <person name="Grigoriev I.V."/>
            <person name="Debuchy R."/>
            <person name="Gladieux P."/>
            <person name="Thoren M.H."/>
            <person name="Johannesson H."/>
        </authorList>
    </citation>
    <scope>NUCLEOTIDE SEQUENCE</scope>
    <source>
        <strain evidence="3">CBS 103.79</strain>
    </source>
</reference>
<sequence length="680" mass="74378">MSLPSSPAGGGQPLQPVSHNAQRDSALFASAQNRFADSASHRDSSVHEKITQFNTMAMQSKQHERKTAEAALKRAVLGREEAEAEVRRCRDEMKMMKKLVDDGKDRERRVGERLETVMDRERMVRERLDAVTDNYERAKETHLHTKQLWEKEIRRARKDTFKAQSELVKAQEELKSCRMAQKAAEEELQAERDRIKTSEQDAFNAQCNMAGLQEELAQAQARANILAQELDALKTLAKNDAEFRRLAARDAALADRTDEDGPRKRPRVSSETDDAEINTLRMMWEWEKQRADRALDQVDFLEAECQLKACSAAKSLRASASASSRSSSRRKRTSDMITDASDEMILSESRRVSAEAPRSAPRRSKTDLLRGEREPRRSTIFLPAEGIFRTVSQAEADALTAAGAATALQSPTESALSAPITPTDSDPMYRRTPSVEPPDFAMMSKERTSLLSLLDAPHRQDPTPVFNIPTTPGPNPDTIPTEEDDDSSHPNPDTITPHPESPPSTTTVTTTTITTKIPLRPEPTATDPPTLAQRLLQQQRTPSRNGETTDDPDKPSFDASNPALTPTMTREEALAQIRERRGRARSVGRVGSGGTTAATSSGGATGAASARSSGGAKEGKEGEGRKVSGGQSRPGSVMGGRKVSGGGERGREVTRREVSVPGSGAAGAKRGVSGVRRVRT</sequence>
<dbReference type="Proteomes" id="UP001303889">
    <property type="component" value="Unassembled WGS sequence"/>
</dbReference>
<feature type="compositionally biased region" description="Basic and acidic residues" evidence="2">
    <location>
        <begin position="648"/>
        <end position="658"/>
    </location>
</feature>
<feature type="region of interest" description="Disordered" evidence="2">
    <location>
        <begin position="457"/>
        <end position="680"/>
    </location>
</feature>
<feature type="region of interest" description="Disordered" evidence="2">
    <location>
        <begin position="254"/>
        <end position="274"/>
    </location>
</feature>
<feature type="compositionally biased region" description="Polar residues" evidence="2">
    <location>
        <begin position="558"/>
        <end position="568"/>
    </location>
</feature>
<evidence type="ECO:0000313" key="4">
    <source>
        <dbReference type="Proteomes" id="UP001303889"/>
    </source>
</evidence>
<feature type="compositionally biased region" description="Basic and acidic residues" evidence="2">
    <location>
        <begin position="569"/>
        <end position="579"/>
    </location>
</feature>
<keyword evidence="4" id="KW-1185">Reference proteome</keyword>
<feature type="region of interest" description="Disordered" evidence="2">
    <location>
        <begin position="413"/>
        <end position="439"/>
    </location>
</feature>
<dbReference type="AlphaFoldDB" id="A0AAN6MEI9"/>
<feature type="compositionally biased region" description="Low complexity" evidence="2">
    <location>
        <begin position="494"/>
        <end position="518"/>
    </location>
</feature>